<dbReference type="GeneID" id="37229311"/>
<evidence type="ECO:0000256" key="2">
    <source>
        <dbReference type="ARBA" id="ARBA00022692"/>
    </source>
</evidence>
<keyword evidence="9" id="KW-1185">Reference proteome</keyword>
<feature type="transmembrane region" description="Helical" evidence="6">
    <location>
        <begin position="61"/>
        <end position="79"/>
    </location>
</feature>
<feature type="transmembrane region" description="Helical" evidence="6">
    <location>
        <begin position="220"/>
        <end position="240"/>
    </location>
</feature>
<protein>
    <submittedName>
        <fullName evidence="8">MFS general substrate transporter</fullName>
    </submittedName>
</protein>
<feature type="transmembrane region" description="Helical" evidence="6">
    <location>
        <begin position="261"/>
        <end position="284"/>
    </location>
</feature>
<feature type="domain" description="Major facilitator superfamily (MFS) profile" evidence="7">
    <location>
        <begin position="66"/>
        <end position="519"/>
    </location>
</feature>
<name>A0A395GQQ8_9EURO</name>
<feature type="transmembrane region" description="Helical" evidence="6">
    <location>
        <begin position="531"/>
        <end position="550"/>
    </location>
</feature>
<dbReference type="PANTHER" id="PTHR23501">
    <property type="entry name" value="MAJOR FACILITATOR SUPERFAMILY"/>
    <property type="match status" value="1"/>
</dbReference>
<evidence type="ECO:0000256" key="3">
    <source>
        <dbReference type="ARBA" id="ARBA00022989"/>
    </source>
</evidence>
<dbReference type="VEuPathDB" id="FungiDB:BO80DRAFT_504810"/>
<dbReference type="InterPro" id="IPR005829">
    <property type="entry name" value="Sugar_transporter_CS"/>
</dbReference>
<dbReference type="PROSITE" id="PS50850">
    <property type="entry name" value="MFS"/>
    <property type="match status" value="1"/>
</dbReference>
<evidence type="ECO:0000256" key="6">
    <source>
        <dbReference type="SAM" id="Phobius"/>
    </source>
</evidence>
<keyword evidence="3 6" id="KW-1133">Transmembrane helix</keyword>
<dbReference type="PANTHER" id="PTHR23501:SF59">
    <property type="entry name" value="MAJOR FACILITATOR SUPERFAMILY (MFS) PROFILE DOMAIN-CONTAINING PROTEIN-RELATED"/>
    <property type="match status" value="1"/>
</dbReference>
<dbReference type="AlphaFoldDB" id="A0A395GQQ8"/>
<dbReference type="PRINTS" id="PR01036">
    <property type="entry name" value="TCRTETB"/>
</dbReference>
<dbReference type="GO" id="GO:0022857">
    <property type="term" value="F:transmembrane transporter activity"/>
    <property type="evidence" value="ECO:0007669"/>
    <property type="project" value="InterPro"/>
</dbReference>
<dbReference type="Gene3D" id="1.20.1250.20">
    <property type="entry name" value="MFS general substrate transporter like domains"/>
    <property type="match status" value="1"/>
</dbReference>
<feature type="transmembrane region" description="Helical" evidence="6">
    <location>
        <begin position="190"/>
        <end position="208"/>
    </location>
</feature>
<feature type="transmembrane region" description="Helical" evidence="6">
    <location>
        <begin position="326"/>
        <end position="347"/>
    </location>
</feature>
<feature type="region of interest" description="Disordered" evidence="5">
    <location>
        <begin position="1"/>
        <end position="51"/>
    </location>
</feature>
<organism evidence="8 9">
    <name type="scientific">Aspergillus ibericus CBS 121593</name>
    <dbReference type="NCBI Taxonomy" id="1448316"/>
    <lineage>
        <taxon>Eukaryota</taxon>
        <taxon>Fungi</taxon>
        <taxon>Dikarya</taxon>
        <taxon>Ascomycota</taxon>
        <taxon>Pezizomycotina</taxon>
        <taxon>Eurotiomycetes</taxon>
        <taxon>Eurotiomycetidae</taxon>
        <taxon>Eurotiales</taxon>
        <taxon>Aspergillaceae</taxon>
        <taxon>Aspergillus</taxon>
        <taxon>Aspergillus subgen. Circumdati</taxon>
    </lineage>
</organism>
<feature type="compositionally biased region" description="Basic and acidic residues" evidence="5">
    <location>
        <begin position="18"/>
        <end position="48"/>
    </location>
</feature>
<feature type="transmembrane region" description="Helical" evidence="6">
    <location>
        <begin position="290"/>
        <end position="310"/>
    </location>
</feature>
<proteinExistence type="predicted"/>
<evidence type="ECO:0000313" key="8">
    <source>
        <dbReference type="EMBL" id="RAK97278.1"/>
    </source>
</evidence>
<dbReference type="InterPro" id="IPR011701">
    <property type="entry name" value="MFS"/>
</dbReference>
<feature type="transmembrane region" description="Helical" evidence="6">
    <location>
        <begin position="132"/>
        <end position="151"/>
    </location>
</feature>
<reference evidence="8 9" key="1">
    <citation type="submission" date="2018-02" db="EMBL/GenBank/DDBJ databases">
        <title>The genomes of Aspergillus section Nigri reveals drivers in fungal speciation.</title>
        <authorList>
            <consortium name="DOE Joint Genome Institute"/>
            <person name="Vesth T.C."/>
            <person name="Nybo J."/>
            <person name="Theobald S."/>
            <person name="Brandl J."/>
            <person name="Frisvad J.C."/>
            <person name="Nielsen K.F."/>
            <person name="Lyhne E.K."/>
            <person name="Kogle M.E."/>
            <person name="Kuo A."/>
            <person name="Riley R."/>
            <person name="Clum A."/>
            <person name="Nolan M."/>
            <person name="Lipzen A."/>
            <person name="Salamov A."/>
            <person name="Henrissat B."/>
            <person name="Wiebenga A."/>
            <person name="De vries R.P."/>
            <person name="Grigoriev I.V."/>
            <person name="Mortensen U.H."/>
            <person name="Andersen M.R."/>
            <person name="Baker S.E."/>
        </authorList>
    </citation>
    <scope>NUCLEOTIDE SEQUENCE [LARGE SCALE GENOMIC DNA]</scope>
    <source>
        <strain evidence="8 9">CBS 121593</strain>
    </source>
</reference>
<keyword evidence="2 6" id="KW-0812">Transmembrane</keyword>
<feature type="transmembrane region" description="Helical" evidence="6">
    <location>
        <begin position="392"/>
        <end position="413"/>
    </location>
</feature>
<evidence type="ECO:0000256" key="1">
    <source>
        <dbReference type="ARBA" id="ARBA00004141"/>
    </source>
</evidence>
<dbReference type="FunFam" id="1.20.1250.20:FF:000786">
    <property type="entry name" value="MFS multidrug transporter, putative"/>
    <property type="match status" value="1"/>
</dbReference>
<comment type="subcellular location">
    <subcellularLocation>
        <location evidence="1">Membrane</location>
        <topology evidence="1">Multi-pass membrane protein</topology>
    </subcellularLocation>
</comment>
<dbReference type="OrthoDB" id="2351791at2759"/>
<evidence type="ECO:0000259" key="7">
    <source>
        <dbReference type="PROSITE" id="PS50850"/>
    </source>
</evidence>
<feature type="transmembrane region" description="Helical" evidence="6">
    <location>
        <begin position="420"/>
        <end position="445"/>
    </location>
</feature>
<dbReference type="Proteomes" id="UP000249402">
    <property type="component" value="Unassembled WGS sequence"/>
</dbReference>
<dbReference type="EMBL" id="KZ824464">
    <property type="protein sequence ID" value="RAK97278.1"/>
    <property type="molecule type" value="Genomic_DNA"/>
</dbReference>
<sequence length="558" mass="60386">MQDVTRDSIIGGNPGQDEVGRVRDGQDQQPESKHVEHQGQDEKNKDPEGAAPQLEDFKLPVLGRVIFFTLAVLTLMVSLDGTSISVALPKMARELHGSAMEAFWSGTSFLLCSTVFQPFTAALSDIFGRRPVILLSIGFFFSGSLTAGLAHSFTTILMGRCVQGVGGGGIAVLSEVLITDLVPLRLRGNYYGVLSAMYSLGSVLGPILGGGFSEKVTWRWIFYINFPFIAVATISVLFFFRLPTPPGSLRQKVLQIDYAGTFLFVSSLSSFLIPLSWGGIMYSWTSWRTLVPLTLGATGLLTFCIYEALIPSSPMIPRSIFQNRSAVIALTASFLQGLILWCALYYMPLYYEAVKSFSPIMAGVALFPDTFTVAPSAILCGVIITRTGRYRWGLYLGWTLSTLGLGLLCLLQVDTPTVKWIFLNIPAGLGLGILTAAIVCAVQASATPENLTLSVAMVIFFRAFGQAVGIAVGGVIFQNRMRRELNQYEGWGGQRAEEVSRNAAALVTLLEGMGEKEARVLRECYTASLRVLWGVMCGVAGVGLGLSGWVEGYSLGDS</sequence>
<dbReference type="InterPro" id="IPR036259">
    <property type="entry name" value="MFS_trans_sf"/>
</dbReference>
<dbReference type="Gene3D" id="1.20.1720.10">
    <property type="entry name" value="Multidrug resistance protein D"/>
    <property type="match status" value="1"/>
</dbReference>
<accession>A0A395GQQ8</accession>
<dbReference type="PROSITE" id="PS00216">
    <property type="entry name" value="SUGAR_TRANSPORT_1"/>
    <property type="match status" value="1"/>
</dbReference>
<dbReference type="RefSeq" id="XP_025571606.1">
    <property type="nucleotide sequence ID" value="XM_025724446.1"/>
</dbReference>
<dbReference type="Pfam" id="PF07690">
    <property type="entry name" value="MFS_1"/>
    <property type="match status" value="1"/>
</dbReference>
<evidence type="ECO:0000313" key="9">
    <source>
        <dbReference type="Proteomes" id="UP000249402"/>
    </source>
</evidence>
<gene>
    <name evidence="8" type="ORF">BO80DRAFT_504810</name>
</gene>
<evidence type="ECO:0000256" key="4">
    <source>
        <dbReference type="ARBA" id="ARBA00023136"/>
    </source>
</evidence>
<keyword evidence="4 6" id="KW-0472">Membrane</keyword>
<feature type="transmembrane region" description="Helical" evidence="6">
    <location>
        <begin position="451"/>
        <end position="477"/>
    </location>
</feature>
<dbReference type="FunFam" id="1.20.1720.10:FF:000018">
    <property type="entry name" value="Putative MFS multidrug transporter"/>
    <property type="match status" value="1"/>
</dbReference>
<feature type="transmembrane region" description="Helical" evidence="6">
    <location>
        <begin position="99"/>
        <end position="120"/>
    </location>
</feature>
<dbReference type="SUPFAM" id="SSF103473">
    <property type="entry name" value="MFS general substrate transporter"/>
    <property type="match status" value="1"/>
</dbReference>
<dbReference type="GO" id="GO:0005886">
    <property type="term" value="C:plasma membrane"/>
    <property type="evidence" value="ECO:0007669"/>
    <property type="project" value="TreeGrafter"/>
</dbReference>
<dbReference type="InterPro" id="IPR020846">
    <property type="entry name" value="MFS_dom"/>
</dbReference>
<evidence type="ECO:0000256" key="5">
    <source>
        <dbReference type="SAM" id="MobiDB-lite"/>
    </source>
</evidence>